<dbReference type="InterPro" id="IPR002933">
    <property type="entry name" value="Peptidase_M20"/>
</dbReference>
<reference evidence="2 3" key="1">
    <citation type="submission" date="2020-08" db="EMBL/GenBank/DDBJ databases">
        <title>A Genomic Blueprint of the Chicken Gut Microbiome.</title>
        <authorList>
            <person name="Gilroy R."/>
            <person name="Ravi A."/>
            <person name="Getino M."/>
            <person name="Pursley I."/>
            <person name="Horton D.L."/>
            <person name="Alikhan N.-F."/>
            <person name="Baker D."/>
            <person name="Gharbi K."/>
            <person name="Hall N."/>
            <person name="Watson M."/>
            <person name="Adriaenssens E.M."/>
            <person name="Foster-Nyarko E."/>
            <person name="Jarju S."/>
            <person name="Secka A."/>
            <person name="Antonio M."/>
            <person name="Oren A."/>
            <person name="Chaudhuri R."/>
            <person name="La Ragione R.M."/>
            <person name="Hildebrand F."/>
            <person name="Pallen M.J."/>
        </authorList>
    </citation>
    <scope>NUCLEOTIDE SEQUENCE [LARGE SCALE GENOMIC DNA]</scope>
    <source>
        <strain evidence="2 3">Sa2BUA9</strain>
    </source>
</reference>
<dbReference type="RefSeq" id="WP_191696547.1">
    <property type="nucleotide sequence ID" value="NZ_JACSQO010000001.1"/>
</dbReference>
<accession>A0ABR8R626</accession>
<organism evidence="2 3">
    <name type="scientific">Psychrobacillus faecigallinarum</name>
    <dbReference type="NCBI Taxonomy" id="2762235"/>
    <lineage>
        <taxon>Bacteria</taxon>
        <taxon>Bacillati</taxon>
        <taxon>Bacillota</taxon>
        <taxon>Bacilli</taxon>
        <taxon>Bacillales</taxon>
        <taxon>Bacillaceae</taxon>
        <taxon>Psychrobacillus</taxon>
    </lineage>
</organism>
<dbReference type="Pfam" id="PF01546">
    <property type="entry name" value="Peptidase_M20"/>
    <property type="match status" value="1"/>
</dbReference>
<evidence type="ECO:0000313" key="2">
    <source>
        <dbReference type="EMBL" id="MBD7943122.1"/>
    </source>
</evidence>
<evidence type="ECO:0000313" key="3">
    <source>
        <dbReference type="Proteomes" id="UP000640786"/>
    </source>
</evidence>
<dbReference type="PANTHER" id="PTHR11014">
    <property type="entry name" value="PEPTIDASE M20 FAMILY MEMBER"/>
    <property type="match status" value="1"/>
</dbReference>
<evidence type="ECO:0000259" key="1">
    <source>
        <dbReference type="Pfam" id="PF07687"/>
    </source>
</evidence>
<sequence>MKISTSLNSWIVEQRRHLHKNPELSHFETKTKIYIEERLNELNIYTYSITGKDIVGVIEGAHPGKTVAIRSDMDALPILEETGLSFSSDNSGIMHACGHDGHMAILLGIAKVLVENKDKIYGKIHLLFQHAEEEVPGGAVEIVEANGLQDIDAIFGYHLWEPIPTGIIGVREGATMAGVDRFSIKILGRGGHGSMPETTIDPTLVISHIITQLHTIVSRSIKAIDHAVISIGELSAGSNYNVIPDTAFASGTVRYFNKDISLLIHKRVEEIVDGVCKSFGAKYELEYLHGDPPLMNDKDLTLSIKQTSTRLFGAERVIDIDPILGGEDFAYYSHEIPASFTFIGIGKENSFGHHHPKFDIDEDMLSVGVELFTTGVLQYLKNHIHETEEALS</sequence>
<dbReference type="InterPro" id="IPR036264">
    <property type="entry name" value="Bact_exopeptidase_dim_dom"/>
</dbReference>
<dbReference type="InterPro" id="IPR011650">
    <property type="entry name" value="Peptidase_M20_dimer"/>
</dbReference>
<keyword evidence="3" id="KW-1185">Reference proteome</keyword>
<name>A0ABR8R626_9BACI</name>
<comment type="caution">
    <text evidence="2">The sequence shown here is derived from an EMBL/GenBank/DDBJ whole genome shotgun (WGS) entry which is preliminary data.</text>
</comment>
<protein>
    <submittedName>
        <fullName evidence="2">Amidohydrolase</fullName>
    </submittedName>
</protein>
<dbReference type="PANTHER" id="PTHR11014:SF63">
    <property type="entry name" value="METALLOPEPTIDASE, PUTATIVE (AFU_ORTHOLOGUE AFUA_6G09600)-RELATED"/>
    <property type="match status" value="1"/>
</dbReference>
<dbReference type="SUPFAM" id="SSF55031">
    <property type="entry name" value="Bacterial exopeptidase dimerisation domain"/>
    <property type="match status" value="1"/>
</dbReference>
<dbReference type="PIRSF" id="PIRSF005962">
    <property type="entry name" value="Pept_M20D_amidohydro"/>
    <property type="match status" value="1"/>
</dbReference>
<dbReference type="InterPro" id="IPR017439">
    <property type="entry name" value="Amidohydrolase"/>
</dbReference>
<dbReference type="Pfam" id="PF07687">
    <property type="entry name" value="M20_dimer"/>
    <property type="match status" value="1"/>
</dbReference>
<dbReference type="Gene3D" id="3.40.630.10">
    <property type="entry name" value="Zn peptidases"/>
    <property type="match status" value="1"/>
</dbReference>
<proteinExistence type="predicted"/>
<dbReference type="Gene3D" id="3.30.70.360">
    <property type="match status" value="1"/>
</dbReference>
<dbReference type="EMBL" id="JACSQO010000001">
    <property type="protein sequence ID" value="MBD7943122.1"/>
    <property type="molecule type" value="Genomic_DNA"/>
</dbReference>
<gene>
    <name evidence="2" type="ORF">H9650_03245</name>
</gene>
<dbReference type="Proteomes" id="UP000640786">
    <property type="component" value="Unassembled WGS sequence"/>
</dbReference>
<dbReference type="SUPFAM" id="SSF53187">
    <property type="entry name" value="Zn-dependent exopeptidases"/>
    <property type="match status" value="1"/>
</dbReference>
<feature type="domain" description="Peptidase M20 dimerisation" evidence="1">
    <location>
        <begin position="178"/>
        <end position="272"/>
    </location>
</feature>
<dbReference type="NCBIfam" id="TIGR01891">
    <property type="entry name" value="amidohydrolases"/>
    <property type="match status" value="1"/>
</dbReference>